<sequence>MANRMAHIRSTLADLSNLTTSNSNTPNWESVFQLLDKFNLQLNNNYINLPNLNTYLNNKLLNLLPKYEHSLFSVDNNNNQQQKKLFLYNQMSKFYSKEEVEGDEILNSNSNSNSNSISISQINHLKAHIIKHEIHSNYFQIRNHRLNELSIIKDPLFSNELLVHTYCDVELIHFIKLLNNDSFLHSKGICSKLRPSDLEKLIQLFIYSNKALNVKERQKLKINDIINNIIQDLKNSNLKLSNKELFTLLQFTLKKNLINDEKNNENTDSGDSGDSNIIKLYDNFINSTTFEKDSDFFINFLRLNISLSFGNNKITSKTFVEKILKDIVKYNVPIDRLMLKYILKFASIEKNSILSKIIIQHILETYPLDSETFTMVHLAISKLRGEEESKLLNKLTKLNNEHDKLIKKFPSPPSSSYEETRFNTRILDHLIDKESDNITDNNGFLYRENRNLLIAPKLPA</sequence>
<gene>
    <name evidence="1" type="ORF">DAPK24_051970</name>
</gene>
<name>A0AAV5RAV4_PICKL</name>
<protein>
    <submittedName>
        <fullName evidence="1">Uncharacterized protein</fullName>
    </submittedName>
</protein>
<accession>A0AAV5RAV4</accession>
<evidence type="ECO:0000313" key="1">
    <source>
        <dbReference type="EMBL" id="GMM48599.1"/>
    </source>
</evidence>
<proteinExistence type="predicted"/>
<comment type="caution">
    <text evidence="1">The sequence shown here is derived from an EMBL/GenBank/DDBJ whole genome shotgun (WGS) entry which is preliminary data.</text>
</comment>
<dbReference type="Proteomes" id="UP001378960">
    <property type="component" value="Unassembled WGS sequence"/>
</dbReference>
<organism evidence="1 2">
    <name type="scientific">Pichia kluyveri</name>
    <name type="common">Yeast</name>
    <dbReference type="NCBI Taxonomy" id="36015"/>
    <lineage>
        <taxon>Eukaryota</taxon>
        <taxon>Fungi</taxon>
        <taxon>Dikarya</taxon>
        <taxon>Ascomycota</taxon>
        <taxon>Saccharomycotina</taxon>
        <taxon>Pichiomycetes</taxon>
        <taxon>Pichiales</taxon>
        <taxon>Pichiaceae</taxon>
        <taxon>Pichia</taxon>
    </lineage>
</organism>
<reference evidence="1 2" key="1">
    <citation type="journal article" date="2023" name="Elife">
        <title>Identification of key yeast species and microbe-microbe interactions impacting larval growth of Drosophila in the wild.</title>
        <authorList>
            <person name="Mure A."/>
            <person name="Sugiura Y."/>
            <person name="Maeda R."/>
            <person name="Honda K."/>
            <person name="Sakurai N."/>
            <person name="Takahashi Y."/>
            <person name="Watada M."/>
            <person name="Katoh T."/>
            <person name="Gotoh A."/>
            <person name="Gotoh Y."/>
            <person name="Taniguchi I."/>
            <person name="Nakamura K."/>
            <person name="Hayashi T."/>
            <person name="Katayama T."/>
            <person name="Uemura T."/>
            <person name="Hattori Y."/>
        </authorList>
    </citation>
    <scope>NUCLEOTIDE SEQUENCE [LARGE SCALE GENOMIC DNA]</scope>
    <source>
        <strain evidence="1 2">PK-24</strain>
    </source>
</reference>
<evidence type="ECO:0000313" key="2">
    <source>
        <dbReference type="Proteomes" id="UP001378960"/>
    </source>
</evidence>
<dbReference type="EMBL" id="BTGB01000009">
    <property type="protein sequence ID" value="GMM48599.1"/>
    <property type="molecule type" value="Genomic_DNA"/>
</dbReference>
<dbReference type="AlphaFoldDB" id="A0AAV5RAV4"/>
<keyword evidence="2" id="KW-1185">Reference proteome</keyword>